<feature type="domain" description="HAMP" evidence="7">
    <location>
        <begin position="361"/>
        <end position="413"/>
    </location>
</feature>
<dbReference type="FunFam" id="3.30.70.270:FF:000001">
    <property type="entry name" value="Diguanylate cyclase domain protein"/>
    <property type="match status" value="1"/>
</dbReference>
<dbReference type="SUPFAM" id="SSF103190">
    <property type="entry name" value="Sensory domain-like"/>
    <property type="match status" value="1"/>
</dbReference>
<dbReference type="InterPro" id="IPR029787">
    <property type="entry name" value="Nucleotide_cyclase"/>
</dbReference>
<dbReference type="GO" id="GO:0005886">
    <property type="term" value="C:plasma membrane"/>
    <property type="evidence" value="ECO:0007669"/>
    <property type="project" value="UniProtKB-SubCell"/>
</dbReference>
<dbReference type="Gene3D" id="6.10.340.10">
    <property type="match status" value="1"/>
</dbReference>
<dbReference type="GO" id="GO:0052621">
    <property type="term" value="F:diguanylate cyclase activity"/>
    <property type="evidence" value="ECO:0007669"/>
    <property type="project" value="TreeGrafter"/>
</dbReference>
<feature type="transmembrane region" description="Helical" evidence="6">
    <location>
        <begin position="12"/>
        <end position="33"/>
    </location>
</feature>
<evidence type="ECO:0000256" key="6">
    <source>
        <dbReference type="SAM" id="Phobius"/>
    </source>
</evidence>
<reference evidence="9 10" key="1">
    <citation type="submission" date="2019-01" db="EMBL/GenBank/DDBJ databases">
        <authorList>
            <person name="Brito A."/>
        </authorList>
    </citation>
    <scope>NUCLEOTIDE SEQUENCE [LARGE SCALE GENOMIC DNA]</scope>
    <source>
        <strain evidence="9">1</strain>
    </source>
</reference>
<evidence type="ECO:0000256" key="1">
    <source>
        <dbReference type="ARBA" id="ARBA00004651"/>
    </source>
</evidence>
<dbReference type="InterPro" id="IPR050469">
    <property type="entry name" value="Diguanylate_Cyclase"/>
</dbReference>
<dbReference type="InterPro" id="IPR033479">
    <property type="entry name" value="dCache_1"/>
</dbReference>
<evidence type="ECO:0000259" key="7">
    <source>
        <dbReference type="PROSITE" id="PS50885"/>
    </source>
</evidence>
<keyword evidence="2" id="KW-1003">Cell membrane</keyword>
<evidence type="ECO:0000256" key="4">
    <source>
        <dbReference type="ARBA" id="ARBA00022989"/>
    </source>
</evidence>
<keyword evidence="3 6" id="KW-0812">Transmembrane</keyword>
<dbReference type="PANTHER" id="PTHR45138">
    <property type="entry name" value="REGULATORY COMPONENTS OF SENSORY TRANSDUCTION SYSTEM"/>
    <property type="match status" value="1"/>
</dbReference>
<gene>
    <name evidence="9" type="ORF">H1P_10058</name>
</gene>
<dbReference type="PROSITE" id="PS50887">
    <property type="entry name" value="GGDEF"/>
    <property type="match status" value="1"/>
</dbReference>
<dbReference type="InterPro" id="IPR043128">
    <property type="entry name" value="Rev_trsase/Diguanyl_cyclase"/>
</dbReference>
<evidence type="ECO:0000256" key="3">
    <source>
        <dbReference type="ARBA" id="ARBA00022692"/>
    </source>
</evidence>
<comment type="subcellular location">
    <subcellularLocation>
        <location evidence="1">Cell membrane</location>
        <topology evidence="1">Multi-pass membrane protein</topology>
    </subcellularLocation>
</comment>
<dbReference type="InterPro" id="IPR000160">
    <property type="entry name" value="GGDEF_dom"/>
</dbReference>
<feature type="domain" description="GGDEF" evidence="8">
    <location>
        <begin position="474"/>
        <end position="611"/>
    </location>
</feature>
<dbReference type="EMBL" id="CAACVJ010000001">
    <property type="protein sequence ID" value="VEP11273.1"/>
    <property type="molecule type" value="Genomic_DNA"/>
</dbReference>
<dbReference type="Pfam" id="PF02743">
    <property type="entry name" value="dCache_1"/>
    <property type="match status" value="1"/>
</dbReference>
<dbReference type="OrthoDB" id="436222at2"/>
<dbReference type="SUPFAM" id="SSF55073">
    <property type="entry name" value="Nucleotide cyclase"/>
    <property type="match status" value="1"/>
</dbReference>
<dbReference type="CDD" id="cd12913">
    <property type="entry name" value="PDC1_MCP_like"/>
    <property type="match status" value="1"/>
</dbReference>
<dbReference type="CDD" id="cd01949">
    <property type="entry name" value="GGDEF"/>
    <property type="match status" value="1"/>
</dbReference>
<dbReference type="Proteomes" id="UP000320055">
    <property type="component" value="Unassembled WGS sequence"/>
</dbReference>
<dbReference type="PROSITE" id="PS50885">
    <property type="entry name" value="HAMP"/>
    <property type="match status" value="1"/>
</dbReference>
<dbReference type="InterPro" id="IPR029151">
    <property type="entry name" value="Sensor-like_sf"/>
</dbReference>
<organism evidence="9 10">
    <name type="scientific">Hyella patelloides LEGE 07179</name>
    <dbReference type="NCBI Taxonomy" id="945734"/>
    <lineage>
        <taxon>Bacteria</taxon>
        <taxon>Bacillati</taxon>
        <taxon>Cyanobacteriota</taxon>
        <taxon>Cyanophyceae</taxon>
        <taxon>Pleurocapsales</taxon>
        <taxon>Hyellaceae</taxon>
        <taxon>Hyella</taxon>
    </lineage>
</organism>
<dbReference type="InterPro" id="IPR003660">
    <property type="entry name" value="HAMP_dom"/>
</dbReference>
<keyword evidence="5 6" id="KW-0472">Membrane</keyword>
<dbReference type="SMART" id="SM00267">
    <property type="entry name" value="GGDEF"/>
    <property type="match status" value="1"/>
</dbReference>
<accession>A0A563VIQ0</accession>
<proteinExistence type="predicted"/>
<evidence type="ECO:0000313" key="9">
    <source>
        <dbReference type="EMBL" id="VEP11273.1"/>
    </source>
</evidence>
<dbReference type="AlphaFoldDB" id="A0A563VIQ0"/>
<dbReference type="GO" id="GO:0043709">
    <property type="term" value="P:cell adhesion involved in single-species biofilm formation"/>
    <property type="evidence" value="ECO:0007669"/>
    <property type="project" value="TreeGrafter"/>
</dbReference>
<sequence>MRKNFHLSLHHALIISLTSQVLIVVGLTSYFSWRNGQKTVEALALRLSREVTSHTQQHIDNYLNTPTLFLNINRIFADSQRLNLDKIDDLQNLFWLQAQINPQVNTIYFGSETGDFIEVEMKDAGRVAIRDSSTAPYWETYHLNEKGQKTQKIGREEYDPRQRPWYQAAINQGKLVWSPIYLFIDPPVLGITPAIPLLDNDTGQPKGVMAIDLTLNDISKFLSSLKISSSGRVFIVEKSGEIVATSTNNPLVVTTENGSKRLNSENSQDNLVRNTAQFLNSQFEQFQNINIQQQLIFKLNGDRYFVQAKNLNTHPGLDWLIVTVIPESDFMEYIRANTYTTLLLSFLAAFSSACLRAIASQWIAKSVTNLSQVAQALSSGEIRQIDEQPKIAELAVFTRCFNLIASKLQTSLHNLETVESRYKQEVVERTKSLQEDNQKLNRLAHIDSLTQIYNRYHFDLVLQQIWQQAIREKQETALIMCDVDHFKLYNDTYGHLAGDRCLYKVAQAINSAVQRGQDVATRYGGEEFAIILPNTKIIGAVRVAKKMRNTVNKLRIAHSTSTVQDYITVSCGVASFLPNATSDPQDLIKRADRALYQAKLQGRDCIVVEDRA</sequence>
<name>A0A563VIQ0_9CYAN</name>
<dbReference type="Gene3D" id="3.30.450.20">
    <property type="entry name" value="PAS domain"/>
    <property type="match status" value="1"/>
</dbReference>
<evidence type="ECO:0000259" key="8">
    <source>
        <dbReference type="PROSITE" id="PS50887"/>
    </source>
</evidence>
<evidence type="ECO:0000256" key="2">
    <source>
        <dbReference type="ARBA" id="ARBA00022475"/>
    </source>
</evidence>
<evidence type="ECO:0000256" key="5">
    <source>
        <dbReference type="ARBA" id="ARBA00023136"/>
    </source>
</evidence>
<dbReference type="NCBIfam" id="TIGR00254">
    <property type="entry name" value="GGDEF"/>
    <property type="match status" value="1"/>
</dbReference>
<evidence type="ECO:0000313" key="10">
    <source>
        <dbReference type="Proteomes" id="UP000320055"/>
    </source>
</evidence>
<dbReference type="GO" id="GO:1902201">
    <property type="term" value="P:negative regulation of bacterial-type flagellum-dependent cell motility"/>
    <property type="evidence" value="ECO:0007669"/>
    <property type="project" value="TreeGrafter"/>
</dbReference>
<keyword evidence="10" id="KW-1185">Reference proteome</keyword>
<dbReference type="Pfam" id="PF00990">
    <property type="entry name" value="GGDEF"/>
    <property type="match status" value="1"/>
</dbReference>
<dbReference type="Gene3D" id="3.30.70.270">
    <property type="match status" value="1"/>
</dbReference>
<dbReference type="PANTHER" id="PTHR45138:SF9">
    <property type="entry name" value="DIGUANYLATE CYCLASE DGCM-RELATED"/>
    <property type="match status" value="1"/>
</dbReference>
<protein>
    <submittedName>
        <fullName evidence="9">Putative Diguanylate cyclase/phosphodiesterase</fullName>
    </submittedName>
</protein>
<keyword evidence="4 6" id="KW-1133">Transmembrane helix</keyword>
<dbReference type="RefSeq" id="WP_144862952.1">
    <property type="nucleotide sequence ID" value="NZ_LR213766.1"/>
</dbReference>
<dbReference type="GO" id="GO:0007165">
    <property type="term" value="P:signal transduction"/>
    <property type="evidence" value="ECO:0007669"/>
    <property type="project" value="InterPro"/>
</dbReference>